<name>A0ABQ1KN96_9RHOB</name>
<feature type="transmembrane region" description="Helical" evidence="7">
    <location>
        <begin position="75"/>
        <end position="96"/>
    </location>
</feature>
<evidence type="ECO:0000313" key="8">
    <source>
        <dbReference type="EMBL" id="GGC05540.1"/>
    </source>
</evidence>
<evidence type="ECO:0000256" key="5">
    <source>
        <dbReference type="ARBA" id="ARBA00022989"/>
    </source>
</evidence>
<evidence type="ECO:0000256" key="4">
    <source>
        <dbReference type="ARBA" id="ARBA00022692"/>
    </source>
</evidence>
<keyword evidence="6 7" id="KW-0472">Membrane</keyword>
<dbReference type="Proteomes" id="UP000645462">
    <property type="component" value="Unassembled WGS sequence"/>
</dbReference>
<keyword evidence="9" id="KW-1185">Reference proteome</keyword>
<feature type="transmembrane region" description="Helical" evidence="7">
    <location>
        <begin position="28"/>
        <end position="46"/>
    </location>
</feature>
<reference evidence="9" key="1">
    <citation type="journal article" date="2019" name="Int. J. Syst. Evol. Microbiol.">
        <title>The Global Catalogue of Microorganisms (GCM) 10K type strain sequencing project: providing services to taxonomists for standard genome sequencing and annotation.</title>
        <authorList>
            <consortium name="The Broad Institute Genomics Platform"/>
            <consortium name="The Broad Institute Genome Sequencing Center for Infectious Disease"/>
            <person name="Wu L."/>
            <person name="Ma J."/>
        </authorList>
    </citation>
    <scope>NUCLEOTIDE SEQUENCE [LARGE SCALE GENOMIC DNA]</scope>
    <source>
        <strain evidence="9">CGMCC 1.12478</strain>
    </source>
</reference>
<evidence type="ECO:0000256" key="1">
    <source>
        <dbReference type="ARBA" id="ARBA00004651"/>
    </source>
</evidence>
<sequence length="120" mass="12793">MEFLFAITIGVLVASSVYLMLSNHLLRFIFGLVLISNAANLTIFVAGRLTDGAPPLIPEGADAPLGDIANALPQALVLTAIVIGFGLFAFAIVLVFRAWTSLNSLTPDDMRLAEPEEAHK</sequence>
<feature type="transmembrane region" description="Helical" evidence="7">
    <location>
        <begin position="6"/>
        <end position="21"/>
    </location>
</feature>
<evidence type="ECO:0000313" key="9">
    <source>
        <dbReference type="Proteomes" id="UP000645462"/>
    </source>
</evidence>
<comment type="caution">
    <text evidence="8">The sequence shown here is derived from an EMBL/GenBank/DDBJ whole genome shotgun (WGS) entry which is preliminary data.</text>
</comment>
<dbReference type="NCBIfam" id="NF009301">
    <property type="entry name" value="PRK12658.1"/>
    <property type="match status" value="1"/>
</dbReference>
<dbReference type="RefSeq" id="WP_188482183.1">
    <property type="nucleotide sequence ID" value="NZ_BMFC01000005.1"/>
</dbReference>
<comment type="similarity">
    <text evidence="2">Belongs to the CPA3 antiporters (TC 2.A.63) subunit C family.</text>
</comment>
<protein>
    <submittedName>
        <fullName evidence="8">Cation:proton antiporter</fullName>
    </submittedName>
</protein>
<evidence type="ECO:0000256" key="2">
    <source>
        <dbReference type="ARBA" id="ARBA00010388"/>
    </source>
</evidence>
<accession>A0ABQ1KN96</accession>
<organism evidence="8 9">
    <name type="scientific">Marivita lacus</name>
    <dbReference type="NCBI Taxonomy" id="1323742"/>
    <lineage>
        <taxon>Bacteria</taxon>
        <taxon>Pseudomonadati</taxon>
        <taxon>Pseudomonadota</taxon>
        <taxon>Alphaproteobacteria</taxon>
        <taxon>Rhodobacterales</taxon>
        <taxon>Roseobacteraceae</taxon>
        <taxon>Marivita</taxon>
    </lineage>
</organism>
<keyword evidence="4 7" id="KW-0812">Transmembrane</keyword>
<proteinExistence type="inferred from homology"/>
<dbReference type="EMBL" id="BMFC01000005">
    <property type="protein sequence ID" value="GGC05540.1"/>
    <property type="molecule type" value="Genomic_DNA"/>
</dbReference>
<dbReference type="Gene3D" id="1.10.287.3510">
    <property type="match status" value="1"/>
</dbReference>
<evidence type="ECO:0000256" key="3">
    <source>
        <dbReference type="ARBA" id="ARBA00022475"/>
    </source>
</evidence>
<dbReference type="Pfam" id="PF00420">
    <property type="entry name" value="Oxidored_q2"/>
    <property type="match status" value="1"/>
</dbReference>
<gene>
    <name evidence="8" type="ORF">GCM10011363_22810</name>
</gene>
<dbReference type="InterPro" id="IPR050601">
    <property type="entry name" value="CPA3_antiporter_subunitC"/>
</dbReference>
<evidence type="ECO:0000256" key="7">
    <source>
        <dbReference type="SAM" id="Phobius"/>
    </source>
</evidence>
<dbReference type="PANTHER" id="PTHR34583">
    <property type="entry name" value="ANTIPORTER SUBUNIT MNHC2-RELATED"/>
    <property type="match status" value="1"/>
</dbReference>
<keyword evidence="5 7" id="KW-1133">Transmembrane helix</keyword>
<dbReference type="PANTHER" id="PTHR34583:SF2">
    <property type="entry name" value="ANTIPORTER SUBUNIT MNHC2-RELATED"/>
    <property type="match status" value="1"/>
</dbReference>
<dbReference type="InterPro" id="IPR039428">
    <property type="entry name" value="NUOK/Mnh_C1-like"/>
</dbReference>
<keyword evidence="3" id="KW-1003">Cell membrane</keyword>
<evidence type="ECO:0000256" key="6">
    <source>
        <dbReference type="ARBA" id="ARBA00023136"/>
    </source>
</evidence>
<comment type="subcellular location">
    <subcellularLocation>
        <location evidence="1">Cell membrane</location>
        <topology evidence="1">Multi-pass membrane protein</topology>
    </subcellularLocation>
</comment>